<dbReference type="AlphaFoldDB" id="A0AAW1TY88"/>
<protein>
    <submittedName>
        <fullName evidence="2">Uncharacterized protein</fullName>
    </submittedName>
</protein>
<dbReference type="EMBL" id="JARQZJ010000015">
    <property type="protein sequence ID" value="KAK9873077.1"/>
    <property type="molecule type" value="Genomic_DNA"/>
</dbReference>
<dbReference type="Proteomes" id="UP001431783">
    <property type="component" value="Unassembled WGS sequence"/>
</dbReference>
<evidence type="ECO:0000313" key="2">
    <source>
        <dbReference type="EMBL" id="KAK9873077.1"/>
    </source>
</evidence>
<reference evidence="2 3" key="1">
    <citation type="submission" date="2023-03" db="EMBL/GenBank/DDBJ databases">
        <title>Genome insight into feeding habits of ladybird beetles.</title>
        <authorList>
            <person name="Li H.-S."/>
            <person name="Huang Y.-H."/>
            <person name="Pang H."/>
        </authorList>
    </citation>
    <scope>NUCLEOTIDE SEQUENCE [LARGE SCALE GENOMIC DNA]</scope>
    <source>
        <strain evidence="2">SYSU_2023b</strain>
        <tissue evidence="2">Whole body</tissue>
    </source>
</reference>
<comment type="caution">
    <text evidence="2">The sequence shown here is derived from an EMBL/GenBank/DDBJ whole genome shotgun (WGS) entry which is preliminary data.</text>
</comment>
<proteinExistence type="predicted"/>
<feature type="compositionally biased region" description="Low complexity" evidence="1">
    <location>
        <begin position="311"/>
        <end position="324"/>
    </location>
</feature>
<accession>A0AAW1TY88</accession>
<feature type="compositionally biased region" description="Basic and acidic residues" evidence="1">
    <location>
        <begin position="325"/>
        <end position="336"/>
    </location>
</feature>
<gene>
    <name evidence="2" type="ORF">WA026_020808</name>
</gene>
<evidence type="ECO:0000313" key="3">
    <source>
        <dbReference type="Proteomes" id="UP001431783"/>
    </source>
</evidence>
<keyword evidence="3" id="KW-1185">Reference proteome</keyword>
<feature type="region of interest" description="Disordered" evidence="1">
    <location>
        <begin position="311"/>
        <end position="336"/>
    </location>
</feature>
<sequence length="336" mass="38555">MNFLWILGTTFNDKGAVSNIDKMATEIKKMKQGMSYSCKEKTIILNVFKYFKSQHPERSITDLVRRTANATGCSEKSIFQFRKEEASAEGFKAPSKTKIRKNININSRDIKYDDSVRQVIRNIVYELKYKNIIPSLNTILKNIRLNNELPNFSLMTLRRLLFDMGFSYEKIGNKSILTEKPQGKQETQQKVGEKNVKLCKTEVNKIVNSRENNSNNLLHNSNQINLVESVPVAVNTYPKHTPQHSLNHINNNPNLHLEHPNSYQNHHHTSQAVSNIDNHSIIGSSVHPQAPLSHNVPMMLIYKKNQPHPPFLSQLPSLPSSSDLHYNRRDDFALRS</sequence>
<evidence type="ECO:0000256" key="1">
    <source>
        <dbReference type="SAM" id="MobiDB-lite"/>
    </source>
</evidence>
<name>A0AAW1TY88_9CUCU</name>
<organism evidence="2 3">
    <name type="scientific">Henosepilachna vigintioctopunctata</name>
    <dbReference type="NCBI Taxonomy" id="420089"/>
    <lineage>
        <taxon>Eukaryota</taxon>
        <taxon>Metazoa</taxon>
        <taxon>Ecdysozoa</taxon>
        <taxon>Arthropoda</taxon>
        <taxon>Hexapoda</taxon>
        <taxon>Insecta</taxon>
        <taxon>Pterygota</taxon>
        <taxon>Neoptera</taxon>
        <taxon>Endopterygota</taxon>
        <taxon>Coleoptera</taxon>
        <taxon>Polyphaga</taxon>
        <taxon>Cucujiformia</taxon>
        <taxon>Coccinelloidea</taxon>
        <taxon>Coccinellidae</taxon>
        <taxon>Epilachninae</taxon>
        <taxon>Epilachnini</taxon>
        <taxon>Henosepilachna</taxon>
    </lineage>
</organism>